<dbReference type="FunFam" id="3.20.20.100:FF:000015">
    <property type="entry name" value="Oxidoreductase, aldo/keto reductase family"/>
    <property type="match status" value="1"/>
</dbReference>
<dbReference type="PANTHER" id="PTHR43827">
    <property type="entry name" value="2,5-DIKETO-D-GLUCONIC ACID REDUCTASE"/>
    <property type="match status" value="1"/>
</dbReference>
<dbReference type="EMBL" id="BMMM01000001">
    <property type="protein sequence ID" value="GGN48935.1"/>
    <property type="molecule type" value="Genomic_DNA"/>
</dbReference>
<evidence type="ECO:0000256" key="1">
    <source>
        <dbReference type="ARBA" id="ARBA00007905"/>
    </source>
</evidence>
<dbReference type="InterPro" id="IPR018170">
    <property type="entry name" value="Aldo/ket_reductase_CS"/>
</dbReference>
<dbReference type="PROSITE" id="PS00063">
    <property type="entry name" value="ALDOKETO_REDUCTASE_3"/>
    <property type="match status" value="1"/>
</dbReference>
<proteinExistence type="inferred from homology"/>
<keyword evidence="3" id="KW-0560">Oxidoreductase</keyword>
<feature type="active site" description="Proton donor" evidence="4">
    <location>
        <position position="51"/>
    </location>
</feature>
<protein>
    <submittedName>
        <fullName evidence="8">Oxidoreductase</fullName>
    </submittedName>
</protein>
<evidence type="ECO:0000256" key="5">
    <source>
        <dbReference type="PIRSR" id="PIRSR000097-2"/>
    </source>
</evidence>
<dbReference type="PIRSF" id="PIRSF000097">
    <property type="entry name" value="AKR"/>
    <property type="match status" value="1"/>
</dbReference>
<comment type="similarity">
    <text evidence="1">Belongs to the aldo/keto reductase family.</text>
</comment>
<evidence type="ECO:0000313" key="9">
    <source>
        <dbReference type="Proteomes" id="UP000600365"/>
    </source>
</evidence>
<reference evidence="8 9" key="1">
    <citation type="journal article" date="2014" name="Int. J. Syst. Evol. Microbiol.">
        <title>Complete genome sequence of Corynebacterium casei LMG S-19264T (=DSM 44701T), isolated from a smear-ripened cheese.</title>
        <authorList>
            <consortium name="US DOE Joint Genome Institute (JGI-PGF)"/>
            <person name="Walter F."/>
            <person name="Albersmeier A."/>
            <person name="Kalinowski J."/>
            <person name="Ruckert C."/>
        </authorList>
    </citation>
    <scope>NUCLEOTIDE SEQUENCE [LARGE SCALE GENOMIC DNA]</scope>
    <source>
        <strain evidence="8 9">CGMCC 4.7111</strain>
    </source>
</reference>
<dbReference type="SUPFAM" id="SSF51430">
    <property type="entry name" value="NAD(P)-linked oxidoreductase"/>
    <property type="match status" value="1"/>
</dbReference>
<dbReference type="PANTHER" id="PTHR43827:SF3">
    <property type="entry name" value="NADP-DEPENDENT OXIDOREDUCTASE DOMAIN-CONTAINING PROTEIN"/>
    <property type="match status" value="1"/>
</dbReference>
<dbReference type="Gene3D" id="3.20.20.100">
    <property type="entry name" value="NADP-dependent oxidoreductase domain"/>
    <property type="match status" value="1"/>
</dbReference>
<evidence type="ECO:0000256" key="3">
    <source>
        <dbReference type="ARBA" id="ARBA00023002"/>
    </source>
</evidence>
<evidence type="ECO:0000256" key="6">
    <source>
        <dbReference type="PIRSR" id="PIRSR000097-3"/>
    </source>
</evidence>
<dbReference type="PROSITE" id="PS00798">
    <property type="entry name" value="ALDOKETO_REDUCTASE_1"/>
    <property type="match status" value="1"/>
</dbReference>
<evidence type="ECO:0000259" key="7">
    <source>
        <dbReference type="Pfam" id="PF00248"/>
    </source>
</evidence>
<dbReference type="PRINTS" id="PR00069">
    <property type="entry name" value="ALDKETRDTASE"/>
</dbReference>
<evidence type="ECO:0000313" key="8">
    <source>
        <dbReference type="EMBL" id="GGN48935.1"/>
    </source>
</evidence>
<dbReference type="GO" id="GO:0016616">
    <property type="term" value="F:oxidoreductase activity, acting on the CH-OH group of donors, NAD or NADP as acceptor"/>
    <property type="evidence" value="ECO:0007669"/>
    <property type="project" value="UniProtKB-ARBA"/>
</dbReference>
<keyword evidence="2" id="KW-0521">NADP</keyword>
<dbReference type="InterPro" id="IPR020471">
    <property type="entry name" value="AKR"/>
</dbReference>
<dbReference type="InterPro" id="IPR036812">
    <property type="entry name" value="NAD(P)_OxRdtase_dom_sf"/>
</dbReference>
<sequence>MSSTPLLKLNNGVEMPTLGLGVYQSPPEETAAAVDTALRDGYRLIDTAAAYRNEKEVGEGLVRSGVDRGDVFVTTKLWLSDYGYDSALRAFDTSLANLGLDYLDLYLLHQPAPADPDPWTAAYRAAEKLLADGRVRAIGVSNHTPGLLSDLMERTEVVPAVNQVELHPYFIQGELREAHARLGIVTQAWSPLGGITRYWPHAPNGGRSVLEEPVVVEAAAKYGRTPAQVVLRWHIEHGLCAIPKSVTPHRIAENFDVFDFALTPGEVAAIDALDTGLRSGPVPDNIGLDTFGRR</sequence>
<dbReference type="Proteomes" id="UP000600365">
    <property type="component" value="Unassembled WGS sequence"/>
</dbReference>
<dbReference type="RefSeq" id="WP_189183882.1">
    <property type="nucleotide sequence ID" value="NZ_BMMM01000001.1"/>
</dbReference>
<dbReference type="AlphaFoldDB" id="A0A917XRG0"/>
<feature type="binding site" evidence="5">
    <location>
        <position position="109"/>
    </location>
    <ligand>
        <name>substrate</name>
    </ligand>
</feature>
<evidence type="ECO:0000256" key="2">
    <source>
        <dbReference type="ARBA" id="ARBA00022857"/>
    </source>
</evidence>
<feature type="domain" description="NADP-dependent oxidoreductase" evidence="7">
    <location>
        <begin position="23"/>
        <end position="274"/>
    </location>
</feature>
<evidence type="ECO:0000256" key="4">
    <source>
        <dbReference type="PIRSR" id="PIRSR000097-1"/>
    </source>
</evidence>
<feature type="site" description="Lowers pKa of active site Tyr" evidence="6">
    <location>
        <position position="76"/>
    </location>
</feature>
<accession>A0A917XRG0</accession>
<dbReference type="Pfam" id="PF00248">
    <property type="entry name" value="Aldo_ket_red"/>
    <property type="match status" value="1"/>
</dbReference>
<organism evidence="8 9">
    <name type="scientific">Streptomyces albiflavescens</name>
    <dbReference type="NCBI Taxonomy" id="1623582"/>
    <lineage>
        <taxon>Bacteria</taxon>
        <taxon>Bacillati</taxon>
        <taxon>Actinomycetota</taxon>
        <taxon>Actinomycetes</taxon>
        <taxon>Kitasatosporales</taxon>
        <taxon>Streptomycetaceae</taxon>
        <taxon>Streptomyces</taxon>
    </lineage>
</organism>
<gene>
    <name evidence="8" type="ORF">GCM10011579_002190</name>
</gene>
<name>A0A917XRG0_9ACTN</name>
<dbReference type="InterPro" id="IPR023210">
    <property type="entry name" value="NADP_OxRdtase_dom"/>
</dbReference>
<keyword evidence="9" id="KW-1185">Reference proteome</keyword>
<comment type="caution">
    <text evidence="8">The sequence shown here is derived from an EMBL/GenBank/DDBJ whole genome shotgun (WGS) entry which is preliminary data.</text>
</comment>